<reference evidence="1" key="1">
    <citation type="journal article" date="2014" name="Front. Microbiol.">
        <title>High frequency of phylogenetically diverse reductive dehalogenase-homologous genes in deep subseafloor sedimentary metagenomes.</title>
        <authorList>
            <person name="Kawai M."/>
            <person name="Futagami T."/>
            <person name="Toyoda A."/>
            <person name="Takaki Y."/>
            <person name="Nishi S."/>
            <person name="Hori S."/>
            <person name="Arai W."/>
            <person name="Tsubouchi T."/>
            <person name="Morono Y."/>
            <person name="Uchiyama I."/>
            <person name="Ito T."/>
            <person name="Fujiyama A."/>
            <person name="Inagaki F."/>
            <person name="Takami H."/>
        </authorList>
    </citation>
    <scope>NUCLEOTIDE SEQUENCE</scope>
    <source>
        <strain evidence="1">Expedition CK06-06</strain>
    </source>
</reference>
<accession>X0X9G5</accession>
<gene>
    <name evidence="1" type="ORF">S01H1_62181</name>
</gene>
<evidence type="ECO:0000313" key="1">
    <source>
        <dbReference type="EMBL" id="GAG39844.1"/>
    </source>
</evidence>
<protein>
    <submittedName>
        <fullName evidence="1">Uncharacterized protein</fullName>
    </submittedName>
</protein>
<comment type="caution">
    <text evidence="1">The sequence shown here is derived from an EMBL/GenBank/DDBJ whole genome shotgun (WGS) entry which is preliminary data.</text>
</comment>
<proteinExistence type="predicted"/>
<organism evidence="1">
    <name type="scientific">marine sediment metagenome</name>
    <dbReference type="NCBI Taxonomy" id="412755"/>
    <lineage>
        <taxon>unclassified sequences</taxon>
        <taxon>metagenomes</taxon>
        <taxon>ecological metagenomes</taxon>
    </lineage>
</organism>
<feature type="non-terminal residue" evidence="1">
    <location>
        <position position="85"/>
    </location>
</feature>
<dbReference type="AlphaFoldDB" id="X0X9G5"/>
<dbReference type="EMBL" id="BARS01040825">
    <property type="protein sequence ID" value="GAG39844.1"/>
    <property type="molecule type" value="Genomic_DNA"/>
</dbReference>
<sequence length="85" mass="9425">MNKNIISGNLTSKKDNEKVVDSLESSSFENDTIKFENGNNFIRLAKKLYKAGIIHWIQTGKKSGKAFTCSGSLEKGTYHPADCIL</sequence>
<name>X0X9G5_9ZZZZ</name>